<proteinExistence type="predicted"/>
<gene>
    <name evidence="1" type="ORF">N865_13795</name>
</gene>
<sequence>MTTGGAGFVGFAVGLGGDVVVVGWRGVVGVLGVLELGDGVVELGDGAVELDAWVPVGGTPASWPGPQAAIARTTASAVATWDVRRRLRPCRAIVDISIPLFKRRTLHTG</sequence>
<dbReference type="EMBL" id="AWSA01000035">
    <property type="protein sequence ID" value="EWT00758.1"/>
    <property type="molecule type" value="Genomic_DNA"/>
</dbReference>
<evidence type="ECO:0000313" key="1">
    <source>
        <dbReference type="EMBL" id="EWT00758.1"/>
    </source>
</evidence>
<accession>W9G7G3</accession>
<dbReference type="STRING" id="1386089.N865_13795"/>
<dbReference type="Proteomes" id="UP000019489">
    <property type="component" value="Unassembled WGS sequence"/>
</dbReference>
<comment type="caution">
    <text evidence="1">The sequence shown here is derived from an EMBL/GenBank/DDBJ whole genome shotgun (WGS) entry which is preliminary data.</text>
</comment>
<organism evidence="1 2">
    <name type="scientific">Intrasporangium oryzae NRRL B-24470</name>
    <dbReference type="NCBI Taxonomy" id="1386089"/>
    <lineage>
        <taxon>Bacteria</taxon>
        <taxon>Bacillati</taxon>
        <taxon>Actinomycetota</taxon>
        <taxon>Actinomycetes</taxon>
        <taxon>Micrococcales</taxon>
        <taxon>Intrasporangiaceae</taxon>
        <taxon>Intrasporangium</taxon>
    </lineage>
</organism>
<evidence type="ECO:0000313" key="2">
    <source>
        <dbReference type="Proteomes" id="UP000019489"/>
    </source>
</evidence>
<dbReference type="RefSeq" id="WP_245603785.1">
    <property type="nucleotide sequence ID" value="NZ_AWSA01000035.1"/>
</dbReference>
<keyword evidence="2" id="KW-1185">Reference proteome</keyword>
<protein>
    <submittedName>
        <fullName evidence="1">Uncharacterized protein</fullName>
    </submittedName>
</protein>
<name>W9G7G3_9MICO</name>
<dbReference type="AlphaFoldDB" id="W9G7G3"/>
<reference evidence="1 2" key="1">
    <citation type="submission" date="2013-08" db="EMBL/GenBank/DDBJ databases">
        <title>Intrasporangium oryzae NRRL B-24470.</title>
        <authorList>
            <person name="Liu H."/>
            <person name="Wang G."/>
        </authorList>
    </citation>
    <scope>NUCLEOTIDE SEQUENCE [LARGE SCALE GENOMIC DNA]</scope>
    <source>
        <strain evidence="1 2">NRRL B-24470</strain>
    </source>
</reference>